<name>T1KR73_TETUR</name>
<dbReference type="HOGENOM" id="CLU_3377670_0_0_1"/>
<reference evidence="3" key="1">
    <citation type="submission" date="2011-08" db="EMBL/GenBank/DDBJ databases">
        <authorList>
            <person name="Rombauts S."/>
        </authorList>
    </citation>
    <scope>NUCLEOTIDE SEQUENCE</scope>
    <source>
        <strain evidence="3">London</strain>
    </source>
</reference>
<evidence type="ECO:0000313" key="2">
    <source>
        <dbReference type="EnsemblMetazoa" id="tetur18g02500.1"/>
    </source>
</evidence>
<evidence type="ECO:0000313" key="3">
    <source>
        <dbReference type="Proteomes" id="UP000015104"/>
    </source>
</evidence>
<sequence>MVLAHLLVGIIKPTVMQLMFTITIKITSKSHFQH</sequence>
<keyword evidence="1" id="KW-0472">Membrane</keyword>
<keyword evidence="3" id="KW-1185">Reference proteome</keyword>
<reference evidence="2" key="2">
    <citation type="submission" date="2015-06" db="UniProtKB">
        <authorList>
            <consortium name="EnsemblMetazoa"/>
        </authorList>
    </citation>
    <scope>IDENTIFICATION</scope>
</reference>
<dbReference type="EnsemblMetazoa" id="tetur18g02500.1">
    <property type="protein sequence ID" value="tetur18g02500.1"/>
    <property type="gene ID" value="tetur18g02500"/>
</dbReference>
<keyword evidence="1" id="KW-0812">Transmembrane</keyword>
<keyword evidence="1" id="KW-1133">Transmembrane helix</keyword>
<protein>
    <submittedName>
        <fullName evidence="2">Uncharacterized protein</fullName>
    </submittedName>
</protein>
<evidence type="ECO:0000256" key="1">
    <source>
        <dbReference type="SAM" id="Phobius"/>
    </source>
</evidence>
<dbReference type="AlphaFoldDB" id="T1KR73"/>
<dbReference type="Proteomes" id="UP000015104">
    <property type="component" value="Unassembled WGS sequence"/>
</dbReference>
<accession>T1KR73</accession>
<organism evidence="2 3">
    <name type="scientific">Tetranychus urticae</name>
    <name type="common">Two-spotted spider mite</name>
    <dbReference type="NCBI Taxonomy" id="32264"/>
    <lineage>
        <taxon>Eukaryota</taxon>
        <taxon>Metazoa</taxon>
        <taxon>Ecdysozoa</taxon>
        <taxon>Arthropoda</taxon>
        <taxon>Chelicerata</taxon>
        <taxon>Arachnida</taxon>
        <taxon>Acari</taxon>
        <taxon>Acariformes</taxon>
        <taxon>Trombidiformes</taxon>
        <taxon>Prostigmata</taxon>
        <taxon>Eleutherengona</taxon>
        <taxon>Raphignathae</taxon>
        <taxon>Tetranychoidea</taxon>
        <taxon>Tetranychidae</taxon>
        <taxon>Tetranychus</taxon>
    </lineage>
</organism>
<proteinExistence type="predicted"/>
<dbReference type="EMBL" id="CAEY01000384">
    <property type="status" value="NOT_ANNOTATED_CDS"/>
    <property type="molecule type" value="Genomic_DNA"/>
</dbReference>
<feature type="transmembrane region" description="Helical" evidence="1">
    <location>
        <begin position="6"/>
        <end position="24"/>
    </location>
</feature>